<evidence type="ECO:0000256" key="2">
    <source>
        <dbReference type="ARBA" id="ARBA00023315"/>
    </source>
</evidence>
<dbReference type="PANTHER" id="PTHR45896:SF1">
    <property type="entry name" value="N-ALPHA-ACETYLTRANSFERASE 30"/>
    <property type="match status" value="1"/>
</dbReference>
<accession>A0AAW2H7T3</accession>
<evidence type="ECO:0000256" key="3">
    <source>
        <dbReference type="ARBA" id="ARBA00024025"/>
    </source>
</evidence>
<reference evidence="5" key="1">
    <citation type="journal article" date="2024" name="Gigascience">
        <title>Chromosome-level genome of the poultry shaft louse Menopon gallinae provides insight into the host-switching and adaptive evolution of parasitic lice.</title>
        <authorList>
            <person name="Xu Y."/>
            <person name="Ma L."/>
            <person name="Liu S."/>
            <person name="Liang Y."/>
            <person name="Liu Q."/>
            <person name="He Z."/>
            <person name="Tian L."/>
            <person name="Duan Y."/>
            <person name="Cai W."/>
            <person name="Li H."/>
            <person name="Song F."/>
        </authorList>
    </citation>
    <scope>NUCLEOTIDE SEQUENCE</scope>
    <source>
        <strain evidence="5">Cailab_2023a</strain>
    </source>
</reference>
<evidence type="ECO:0000259" key="4">
    <source>
        <dbReference type="PROSITE" id="PS51186"/>
    </source>
</evidence>
<dbReference type="InterPro" id="IPR000182">
    <property type="entry name" value="GNAT_dom"/>
</dbReference>
<dbReference type="CDD" id="cd04301">
    <property type="entry name" value="NAT_SF"/>
    <property type="match status" value="1"/>
</dbReference>
<name>A0AAW2H7T3_9NEOP</name>
<dbReference type="PROSITE" id="PS51186">
    <property type="entry name" value="GNAT"/>
    <property type="match status" value="1"/>
</dbReference>
<protein>
    <recommendedName>
        <fullName evidence="4">N-acetyltransferase domain-containing protein</fullName>
    </recommendedName>
</protein>
<proteinExistence type="inferred from homology"/>
<dbReference type="SUPFAM" id="SSF55729">
    <property type="entry name" value="Acyl-CoA N-acyltransferases (Nat)"/>
    <property type="match status" value="1"/>
</dbReference>
<feature type="domain" description="N-acetyltransferase" evidence="4">
    <location>
        <begin position="80"/>
        <end position="220"/>
    </location>
</feature>
<dbReference type="AlphaFoldDB" id="A0AAW2H7T3"/>
<dbReference type="InterPro" id="IPR016181">
    <property type="entry name" value="Acyl_CoA_acyltransferase"/>
</dbReference>
<dbReference type="Pfam" id="PF00583">
    <property type="entry name" value="Acetyltransf_1"/>
    <property type="match status" value="1"/>
</dbReference>
<sequence length="249" mass="28124">MQVWMAVALDAGQAQLMERLWTDWQRLLHGMLSQKPACTRQMEQGWCYRGGAGEIETPRRHLPDARQGSTDTSVPKSFMIRVEEIRDYTQIMDIHNLFRETLPEQYGHFMLAEMFARSRQYIFMAFHGAKVVGSVVGKSEGADGYIAMLGVDRGYRNRGVGRSLVKCCVERMRADGLGSVYLEAEAGNHAAISLYEMLGFRKVMFLERYYVDLRPAYKLEMVLGDTAGEEDSVLMDEKASPSDGAEPVS</sequence>
<dbReference type="InterPro" id="IPR044542">
    <property type="entry name" value="NAA30-like"/>
</dbReference>
<keyword evidence="2" id="KW-0012">Acyltransferase</keyword>
<evidence type="ECO:0000313" key="5">
    <source>
        <dbReference type="EMBL" id="KAL0265884.1"/>
    </source>
</evidence>
<gene>
    <name evidence="5" type="ORF">PYX00_011601</name>
</gene>
<keyword evidence="1" id="KW-0808">Transferase</keyword>
<dbReference type="Gene3D" id="3.40.630.30">
    <property type="match status" value="1"/>
</dbReference>
<dbReference type="PANTHER" id="PTHR45896">
    <property type="entry name" value="N-ALPHA-ACETYLTRANSFERASE 30"/>
    <property type="match status" value="1"/>
</dbReference>
<comment type="caution">
    <text evidence="5">The sequence shown here is derived from an EMBL/GenBank/DDBJ whole genome shotgun (WGS) entry which is preliminary data.</text>
</comment>
<organism evidence="5">
    <name type="scientific">Menopon gallinae</name>
    <name type="common">poultry shaft louse</name>
    <dbReference type="NCBI Taxonomy" id="328185"/>
    <lineage>
        <taxon>Eukaryota</taxon>
        <taxon>Metazoa</taxon>
        <taxon>Ecdysozoa</taxon>
        <taxon>Arthropoda</taxon>
        <taxon>Hexapoda</taxon>
        <taxon>Insecta</taxon>
        <taxon>Pterygota</taxon>
        <taxon>Neoptera</taxon>
        <taxon>Paraneoptera</taxon>
        <taxon>Psocodea</taxon>
        <taxon>Troctomorpha</taxon>
        <taxon>Phthiraptera</taxon>
        <taxon>Amblycera</taxon>
        <taxon>Menoponidae</taxon>
        <taxon>Menopon</taxon>
    </lineage>
</organism>
<dbReference type="GO" id="GO:0004596">
    <property type="term" value="F:protein-N-terminal amino-acid acetyltransferase activity"/>
    <property type="evidence" value="ECO:0007669"/>
    <property type="project" value="InterPro"/>
</dbReference>
<dbReference type="EMBL" id="JARGDH010000006">
    <property type="protein sequence ID" value="KAL0265884.1"/>
    <property type="molecule type" value="Genomic_DNA"/>
</dbReference>
<dbReference type="GO" id="GO:0031417">
    <property type="term" value="C:NatC complex"/>
    <property type="evidence" value="ECO:0007669"/>
    <property type="project" value="TreeGrafter"/>
</dbReference>
<evidence type="ECO:0000256" key="1">
    <source>
        <dbReference type="ARBA" id="ARBA00022679"/>
    </source>
</evidence>
<comment type="similarity">
    <text evidence="3">Belongs to the acetyltransferase family. MAK3 subfamily.</text>
</comment>